<keyword evidence="3" id="KW-0949">S-adenosyl-L-methionine</keyword>
<keyword evidence="2" id="KW-0004">4Fe-4S</keyword>
<dbReference type="Gene3D" id="3.20.20.70">
    <property type="entry name" value="Aldolase class I"/>
    <property type="match status" value="1"/>
</dbReference>
<protein>
    <recommendedName>
        <fullName evidence="7">Radical SAM core domain-containing protein</fullName>
    </recommendedName>
</protein>
<dbReference type="Proteomes" id="UP001214201">
    <property type="component" value="Chromosome"/>
</dbReference>
<dbReference type="InterPro" id="IPR007197">
    <property type="entry name" value="rSAM"/>
</dbReference>
<dbReference type="PROSITE" id="PS51918">
    <property type="entry name" value="RADICAL_SAM"/>
    <property type="match status" value="1"/>
</dbReference>
<evidence type="ECO:0000256" key="4">
    <source>
        <dbReference type="ARBA" id="ARBA00022723"/>
    </source>
</evidence>
<dbReference type="InterPro" id="IPR058240">
    <property type="entry name" value="rSAM_sf"/>
</dbReference>
<dbReference type="EMBL" id="CP082214">
    <property type="protein sequence ID" value="WDM71561.1"/>
    <property type="molecule type" value="Genomic_DNA"/>
</dbReference>
<evidence type="ECO:0000256" key="6">
    <source>
        <dbReference type="ARBA" id="ARBA00023014"/>
    </source>
</evidence>
<dbReference type="InterPro" id="IPR000385">
    <property type="entry name" value="MoaA_NifB_PqqE_Fe-S-bd_CS"/>
</dbReference>
<evidence type="ECO:0000313" key="9">
    <source>
        <dbReference type="Proteomes" id="UP001214201"/>
    </source>
</evidence>
<organism evidence="8 9">
    <name type="scientific">Xanthomonas cucurbitae</name>
    <dbReference type="NCBI Taxonomy" id="56453"/>
    <lineage>
        <taxon>Bacteria</taxon>
        <taxon>Pseudomonadati</taxon>
        <taxon>Pseudomonadota</taxon>
        <taxon>Gammaproteobacteria</taxon>
        <taxon>Lysobacterales</taxon>
        <taxon>Lysobacteraceae</taxon>
        <taxon>Xanthomonas</taxon>
    </lineage>
</organism>
<evidence type="ECO:0000259" key="7">
    <source>
        <dbReference type="PROSITE" id="PS51918"/>
    </source>
</evidence>
<evidence type="ECO:0000256" key="3">
    <source>
        <dbReference type="ARBA" id="ARBA00022691"/>
    </source>
</evidence>
<keyword evidence="6" id="KW-0411">Iron-sulfur</keyword>
<accession>A0ABY7YCG9</accession>
<evidence type="ECO:0000256" key="5">
    <source>
        <dbReference type="ARBA" id="ARBA00023004"/>
    </source>
</evidence>
<dbReference type="InterPro" id="IPR023867">
    <property type="entry name" value="Sulphatase_maturase_rSAM"/>
</dbReference>
<feature type="domain" description="Radical SAM core" evidence="7">
    <location>
        <begin position="5"/>
        <end position="95"/>
    </location>
</feature>
<keyword evidence="4" id="KW-0479">Metal-binding</keyword>
<gene>
    <name evidence="8" type="ORF">K6978_19950</name>
</gene>
<dbReference type="PANTHER" id="PTHR43273">
    <property type="entry name" value="ANAEROBIC SULFATASE-MATURATING ENZYME HOMOLOG ASLB-RELATED"/>
    <property type="match status" value="1"/>
</dbReference>
<evidence type="ECO:0000256" key="2">
    <source>
        <dbReference type="ARBA" id="ARBA00022485"/>
    </source>
</evidence>
<dbReference type="PANTHER" id="PTHR43273:SF8">
    <property type="entry name" value="RADICAL SAM DOMAIN PROTEIN"/>
    <property type="match status" value="1"/>
</dbReference>
<dbReference type="InterPro" id="IPR013785">
    <property type="entry name" value="Aldolase_TIM"/>
</dbReference>
<dbReference type="PROSITE" id="PS01305">
    <property type="entry name" value="MOAA_NIFB_PQQE"/>
    <property type="match status" value="1"/>
</dbReference>
<name>A0ABY7YCG9_9XANT</name>
<keyword evidence="5" id="KW-0408">Iron</keyword>
<dbReference type="SFLD" id="SFLDS00029">
    <property type="entry name" value="Radical_SAM"/>
    <property type="match status" value="1"/>
</dbReference>
<dbReference type="SUPFAM" id="SSF102114">
    <property type="entry name" value="Radical SAM enzymes"/>
    <property type="match status" value="1"/>
</dbReference>
<evidence type="ECO:0000313" key="8">
    <source>
        <dbReference type="EMBL" id="WDM71561.1"/>
    </source>
</evidence>
<keyword evidence="9" id="KW-1185">Reference proteome</keyword>
<proteinExistence type="predicted"/>
<comment type="cofactor">
    <cofactor evidence="1">
        <name>[4Fe-4S] cluster</name>
        <dbReference type="ChEBI" id="CHEBI:49883"/>
    </cofactor>
</comment>
<sequence length="95" mass="10404">MSSSTTQVDTVLLKVASRCNIDCTYCYVYNMGDEGWRGMPALMSDATVDALCQRLSELALAQARKFAIVLHGGEPMMMGPRRLKKLLTALRGGAF</sequence>
<evidence type="ECO:0000256" key="1">
    <source>
        <dbReference type="ARBA" id="ARBA00001966"/>
    </source>
</evidence>
<reference evidence="8 9" key="1">
    <citation type="submission" date="2021-08" db="EMBL/GenBank/DDBJ databases">
        <title>Genome sequences of Xanthomonas cucurbitae isolates from 5 Midwestern US states.</title>
        <authorList>
            <person name="Hind S.R."/>
        </authorList>
    </citation>
    <scope>NUCLEOTIDE SEQUENCE [LARGE SCALE GENOMIC DNA]</scope>
    <source>
        <strain evidence="8 9">OH_261</strain>
    </source>
</reference>